<organism evidence="3 4">
    <name type="scientific">Vanilla planifolia</name>
    <name type="common">Vanilla</name>
    <dbReference type="NCBI Taxonomy" id="51239"/>
    <lineage>
        <taxon>Eukaryota</taxon>
        <taxon>Viridiplantae</taxon>
        <taxon>Streptophyta</taxon>
        <taxon>Embryophyta</taxon>
        <taxon>Tracheophyta</taxon>
        <taxon>Spermatophyta</taxon>
        <taxon>Magnoliopsida</taxon>
        <taxon>Liliopsida</taxon>
        <taxon>Asparagales</taxon>
        <taxon>Orchidaceae</taxon>
        <taxon>Vanilloideae</taxon>
        <taxon>Vanilleae</taxon>
        <taxon>Vanilla</taxon>
    </lineage>
</organism>
<feature type="compositionally biased region" description="Basic residues" evidence="1">
    <location>
        <begin position="38"/>
        <end position="49"/>
    </location>
</feature>
<evidence type="ECO:0000313" key="3">
    <source>
        <dbReference type="EMBL" id="KAG0446877.1"/>
    </source>
</evidence>
<evidence type="ECO:0000313" key="5">
    <source>
        <dbReference type="Proteomes" id="UP000639772"/>
    </source>
</evidence>
<accession>A0A835PAC7</accession>
<dbReference type="Proteomes" id="UP000636800">
    <property type="component" value="Unassembled WGS sequence"/>
</dbReference>
<keyword evidence="4" id="KW-1185">Reference proteome</keyword>
<sequence length="58" mass="6125">MAYVGPVQLTTVAAVPLLRTSTPANVADADRKSNAAKASRKNRSRRRRSSGSSAVVRA</sequence>
<dbReference type="Proteomes" id="UP000639772">
    <property type="component" value="Unassembled WGS sequence"/>
</dbReference>
<dbReference type="EMBL" id="JADCNM010000539">
    <property type="protein sequence ID" value="KAG0446813.1"/>
    <property type="molecule type" value="Genomic_DNA"/>
</dbReference>
<proteinExistence type="predicted"/>
<dbReference type="AlphaFoldDB" id="A0A835PAC7"/>
<evidence type="ECO:0000256" key="1">
    <source>
        <dbReference type="SAM" id="MobiDB-lite"/>
    </source>
</evidence>
<feature type="region of interest" description="Disordered" evidence="1">
    <location>
        <begin position="25"/>
        <end position="58"/>
    </location>
</feature>
<evidence type="ECO:0000313" key="4">
    <source>
        <dbReference type="Proteomes" id="UP000636800"/>
    </source>
</evidence>
<reference evidence="4 5" key="1">
    <citation type="journal article" date="2020" name="Nat. Food">
        <title>A phased Vanilla planifolia genome enables genetic improvement of flavour and production.</title>
        <authorList>
            <person name="Hasing T."/>
            <person name="Tang H."/>
            <person name="Brym M."/>
            <person name="Khazi F."/>
            <person name="Huang T."/>
            <person name="Chambers A.H."/>
        </authorList>
    </citation>
    <scope>NUCLEOTIDE SEQUENCE [LARGE SCALE GENOMIC DNA]</scope>
    <source>
        <tissue evidence="3">Leaf</tissue>
    </source>
</reference>
<name>A0A835PAC7_VANPL</name>
<evidence type="ECO:0000313" key="2">
    <source>
        <dbReference type="EMBL" id="KAG0446813.1"/>
    </source>
</evidence>
<dbReference type="EMBL" id="JADCNL010000538">
    <property type="protein sequence ID" value="KAG0446877.1"/>
    <property type="molecule type" value="Genomic_DNA"/>
</dbReference>
<protein>
    <submittedName>
        <fullName evidence="3">Uncharacterized protein</fullName>
    </submittedName>
</protein>
<gene>
    <name evidence="3" type="ORF">HPP92_028644</name>
    <name evidence="2" type="ORF">HPP92_028651</name>
</gene>
<comment type="caution">
    <text evidence="3">The sequence shown here is derived from an EMBL/GenBank/DDBJ whole genome shotgun (WGS) entry which is preliminary data.</text>
</comment>